<name>A0A016URI5_9BILA</name>
<dbReference type="EMBL" id="JARK01001366">
    <property type="protein sequence ID" value="EYC17521.1"/>
    <property type="molecule type" value="Genomic_DNA"/>
</dbReference>
<reference evidence="2" key="1">
    <citation type="journal article" date="2015" name="Nat. Genet.">
        <title>The genome and transcriptome of the zoonotic hookworm Ancylostoma ceylanicum identify infection-specific gene families.</title>
        <authorList>
            <person name="Schwarz E.M."/>
            <person name="Hu Y."/>
            <person name="Antoshechkin I."/>
            <person name="Miller M.M."/>
            <person name="Sternberg P.W."/>
            <person name="Aroian R.V."/>
        </authorList>
    </citation>
    <scope>NUCLEOTIDE SEQUENCE</scope>
    <source>
        <strain evidence="2">HY135</strain>
    </source>
</reference>
<keyword evidence="2" id="KW-1185">Reference proteome</keyword>
<organism evidence="1 2">
    <name type="scientific">Ancylostoma ceylanicum</name>
    <dbReference type="NCBI Taxonomy" id="53326"/>
    <lineage>
        <taxon>Eukaryota</taxon>
        <taxon>Metazoa</taxon>
        <taxon>Ecdysozoa</taxon>
        <taxon>Nematoda</taxon>
        <taxon>Chromadorea</taxon>
        <taxon>Rhabditida</taxon>
        <taxon>Rhabditina</taxon>
        <taxon>Rhabditomorpha</taxon>
        <taxon>Strongyloidea</taxon>
        <taxon>Ancylostomatidae</taxon>
        <taxon>Ancylostomatinae</taxon>
        <taxon>Ancylostoma</taxon>
    </lineage>
</organism>
<evidence type="ECO:0000313" key="2">
    <source>
        <dbReference type="Proteomes" id="UP000024635"/>
    </source>
</evidence>
<proteinExistence type="predicted"/>
<comment type="caution">
    <text evidence="1">The sequence shown here is derived from an EMBL/GenBank/DDBJ whole genome shotgun (WGS) entry which is preliminary data.</text>
</comment>
<gene>
    <name evidence="1" type="primary">Acey_s0030.g2105</name>
    <name evidence="1" type="ORF">Y032_0030g2105</name>
</gene>
<sequence>MAISSKLPLRNLNILGGPESLPSLTFVHWLIFQDCSGTLSKTLIYRLVNSLSIPNLSCHSVAIMTVKIVVDHQHVLLFFL</sequence>
<evidence type="ECO:0000313" key="1">
    <source>
        <dbReference type="EMBL" id="EYC17521.1"/>
    </source>
</evidence>
<dbReference type="Proteomes" id="UP000024635">
    <property type="component" value="Unassembled WGS sequence"/>
</dbReference>
<protein>
    <submittedName>
        <fullName evidence="1">Uncharacterized protein</fullName>
    </submittedName>
</protein>
<accession>A0A016URI5</accession>
<dbReference type="AlphaFoldDB" id="A0A016URI5"/>